<comment type="caution">
    <text evidence="2">The sequence shown here is derived from an EMBL/GenBank/DDBJ whole genome shotgun (WGS) entry which is preliminary data.</text>
</comment>
<evidence type="ECO:0000256" key="1">
    <source>
        <dbReference type="SAM" id="MobiDB-lite"/>
    </source>
</evidence>
<feature type="region of interest" description="Disordered" evidence="1">
    <location>
        <begin position="18"/>
        <end position="59"/>
    </location>
</feature>
<sequence length="141" mass="15845">ETWVLFACLILVSCEGVENSSGGDGDVTRDKRDAHGDVATRKIRNSDRNGGDGDDDEGNAYRELLEKQNDMIMEDLREVLQVTERSTDFDDAQIDKLLMKAIKEKRKNANTSEEAALHDLFASILKEVALKQKQAKMTTRQ</sequence>
<protein>
    <submittedName>
        <fullName evidence="2">Uncharacterized protein</fullName>
    </submittedName>
</protein>
<evidence type="ECO:0000313" key="3">
    <source>
        <dbReference type="Proteomes" id="UP001176961"/>
    </source>
</evidence>
<keyword evidence="3" id="KW-1185">Reference proteome</keyword>
<organism evidence="2 3">
    <name type="scientific">Cylicocyclus nassatus</name>
    <name type="common">Nematode worm</name>
    <dbReference type="NCBI Taxonomy" id="53992"/>
    <lineage>
        <taxon>Eukaryota</taxon>
        <taxon>Metazoa</taxon>
        <taxon>Ecdysozoa</taxon>
        <taxon>Nematoda</taxon>
        <taxon>Chromadorea</taxon>
        <taxon>Rhabditida</taxon>
        <taxon>Rhabditina</taxon>
        <taxon>Rhabditomorpha</taxon>
        <taxon>Strongyloidea</taxon>
        <taxon>Strongylidae</taxon>
        <taxon>Cylicocyclus</taxon>
    </lineage>
</organism>
<feature type="non-terminal residue" evidence="2">
    <location>
        <position position="1"/>
    </location>
</feature>
<dbReference type="EMBL" id="CATQJL010000001">
    <property type="protein sequence ID" value="CAJ0588698.1"/>
    <property type="molecule type" value="Genomic_DNA"/>
</dbReference>
<reference evidence="2" key="1">
    <citation type="submission" date="2023-07" db="EMBL/GenBank/DDBJ databases">
        <authorList>
            <consortium name="CYATHOMIX"/>
        </authorList>
    </citation>
    <scope>NUCLEOTIDE SEQUENCE</scope>
    <source>
        <strain evidence="2">N/A</strain>
    </source>
</reference>
<proteinExistence type="predicted"/>
<gene>
    <name evidence="2" type="ORF">CYNAS_LOCUS681</name>
</gene>
<evidence type="ECO:0000313" key="2">
    <source>
        <dbReference type="EMBL" id="CAJ0588698.1"/>
    </source>
</evidence>
<name>A0AA36GF54_CYLNA</name>
<dbReference type="Proteomes" id="UP001176961">
    <property type="component" value="Unassembled WGS sequence"/>
</dbReference>
<accession>A0AA36GF54</accession>
<dbReference type="AlphaFoldDB" id="A0AA36GF54"/>
<feature type="compositionally biased region" description="Basic and acidic residues" evidence="1">
    <location>
        <begin position="26"/>
        <end position="51"/>
    </location>
</feature>